<evidence type="ECO:0000256" key="5">
    <source>
        <dbReference type="ARBA" id="ARBA00023242"/>
    </source>
</evidence>
<comment type="similarity">
    <text evidence="2 6">Belongs to the RRP36 family.</text>
</comment>
<dbReference type="Pfam" id="PF06102">
    <property type="entry name" value="RRP36"/>
    <property type="match status" value="1"/>
</dbReference>
<feature type="region of interest" description="Disordered" evidence="7">
    <location>
        <begin position="1"/>
        <end position="105"/>
    </location>
</feature>
<dbReference type="GO" id="GO:0000462">
    <property type="term" value="P:maturation of SSU-rRNA from tricistronic rRNA transcript (SSU-rRNA, 5.8S rRNA, LSU-rRNA)"/>
    <property type="evidence" value="ECO:0007669"/>
    <property type="project" value="TreeGrafter"/>
</dbReference>
<evidence type="ECO:0000256" key="4">
    <source>
        <dbReference type="ARBA" id="ARBA00022552"/>
    </source>
</evidence>
<dbReference type="GO" id="GO:0005730">
    <property type="term" value="C:nucleolus"/>
    <property type="evidence" value="ECO:0007669"/>
    <property type="project" value="UniProtKB-SubCell"/>
</dbReference>
<feature type="compositionally biased region" description="Basic and acidic residues" evidence="7">
    <location>
        <begin position="192"/>
        <end position="225"/>
    </location>
</feature>
<dbReference type="OrthoDB" id="448446at2759"/>
<accession>L1J8H9</accession>
<feature type="compositionally biased region" description="Polar residues" evidence="7">
    <location>
        <begin position="10"/>
        <end position="20"/>
    </location>
</feature>
<keyword evidence="4 6" id="KW-0698">rRNA processing</keyword>
<dbReference type="AlphaFoldDB" id="L1J8H9"/>
<evidence type="ECO:0000256" key="7">
    <source>
        <dbReference type="SAM" id="MobiDB-lite"/>
    </source>
</evidence>
<keyword evidence="10" id="KW-1185">Reference proteome</keyword>
<feature type="compositionally biased region" description="Basic and acidic residues" evidence="7">
    <location>
        <begin position="33"/>
        <end position="47"/>
    </location>
</feature>
<reference evidence="8 10" key="1">
    <citation type="journal article" date="2012" name="Nature">
        <title>Algal genomes reveal evolutionary mosaicism and the fate of nucleomorphs.</title>
        <authorList>
            <consortium name="DOE Joint Genome Institute"/>
            <person name="Curtis B.A."/>
            <person name="Tanifuji G."/>
            <person name="Burki F."/>
            <person name="Gruber A."/>
            <person name="Irimia M."/>
            <person name="Maruyama S."/>
            <person name="Arias M.C."/>
            <person name="Ball S.G."/>
            <person name="Gile G.H."/>
            <person name="Hirakawa Y."/>
            <person name="Hopkins J.F."/>
            <person name="Kuo A."/>
            <person name="Rensing S.A."/>
            <person name="Schmutz J."/>
            <person name="Symeonidi A."/>
            <person name="Elias M."/>
            <person name="Eveleigh R.J."/>
            <person name="Herman E.K."/>
            <person name="Klute M.J."/>
            <person name="Nakayama T."/>
            <person name="Obornik M."/>
            <person name="Reyes-Prieto A."/>
            <person name="Armbrust E.V."/>
            <person name="Aves S.J."/>
            <person name="Beiko R.G."/>
            <person name="Coutinho P."/>
            <person name="Dacks J.B."/>
            <person name="Durnford D.G."/>
            <person name="Fast N.M."/>
            <person name="Green B.R."/>
            <person name="Grisdale C.J."/>
            <person name="Hempel F."/>
            <person name="Henrissat B."/>
            <person name="Hoppner M.P."/>
            <person name="Ishida K."/>
            <person name="Kim E."/>
            <person name="Koreny L."/>
            <person name="Kroth P.G."/>
            <person name="Liu Y."/>
            <person name="Malik S.B."/>
            <person name="Maier U.G."/>
            <person name="McRose D."/>
            <person name="Mock T."/>
            <person name="Neilson J.A."/>
            <person name="Onodera N.T."/>
            <person name="Poole A.M."/>
            <person name="Pritham E.J."/>
            <person name="Richards T.A."/>
            <person name="Rocap G."/>
            <person name="Roy S.W."/>
            <person name="Sarai C."/>
            <person name="Schaack S."/>
            <person name="Shirato S."/>
            <person name="Slamovits C.H."/>
            <person name="Spencer D.F."/>
            <person name="Suzuki S."/>
            <person name="Worden A.Z."/>
            <person name="Zauner S."/>
            <person name="Barry K."/>
            <person name="Bell C."/>
            <person name="Bharti A.K."/>
            <person name="Crow J.A."/>
            <person name="Grimwood J."/>
            <person name="Kramer R."/>
            <person name="Lindquist E."/>
            <person name="Lucas S."/>
            <person name="Salamov A."/>
            <person name="McFadden G.I."/>
            <person name="Lane C.E."/>
            <person name="Keeling P.J."/>
            <person name="Gray M.W."/>
            <person name="Grigoriev I.V."/>
            <person name="Archibald J.M."/>
        </authorList>
    </citation>
    <scope>NUCLEOTIDE SEQUENCE</scope>
    <source>
        <strain evidence="8 10">CCMP2712</strain>
    </source>
</reference>
<reference evidence="9" key="3">
    <citation type="submission" date="2015-06" db="UniProtKB">
        <authorList>
            <consortium name="EnsemblProtists"/>
        </authorList>
    </citation>
    <scope>IDENTIFICATION</scope>
</reference>
<reference evidence="10" key="2">
    <citation type="submission" date="2012-11" db="EMBL/GenBank/DDBJ databases">
        <authorList>
            <person name="Kuo A."/>
            <person name="Curtis B.A."/>
            <person name="Tanifuji G."/>
            <person name="Burki F."/>
            <person name="Gruber A."/>
            <person name="Irimia M."/>
            <person name="Maruyama S."/>
            <person name="Arias M.C."/>
            <person name="Ball S.G."/>
            <person name="Gile G.H."/>
            <person name="Hirakawa Y."/>
            <person name="Hopkins J.F."/>
            <person name="Rensing S.A."/>
            <person name="Schmutz J."/>
            <person name="Symeonidi A."/>
            <person name="Elias M."/>
            <person name="Eveleigh R.J."/>
            <person name="Herman E.K."/>
            <person name="Klute M.J."/>
            <person name="Nakayama T."/>
            <person name="Obornik M."/>
            <person name="Reyes-Prieto A."/>
            <person name="Armbrust E.V."/>
            <person name="Aves S.J."/>
            <person name="Beiko R.G."/>
            <person name="Coutinho P."/>
            <person name="Dacks J.B."/>
            <person name="Durnford D.G."/>
            <person name="Fast N.M."/>
            <person name="Green B.R."/>
            <person name="Grisdale C."/>
            <person name="Hempe F."/>
            <person name="Henrissat B."/>
            <person name="Hoppner M.P."/>
            <person name="Ishida K.-I."/>
            <person name="Kim E."/>
            <person name="Koreny L."/>
            <person name="Kroth P.G."/>
            <person name="Liu Y."/>
            <person name="Malik S.-B."/>
            <person name="Maier U.G."/>
            <person name="McRose D."/>
            <person name="Mock T."/>
            <person name="Neilson J.A."/>
            <person name="Onodera N.T."/>
            <person name="Poole A.M."/>
            <person name="Pritham E.J."/>
            <person name="Richards T.A."/>
            <person name="Rocap G."/>
            <person name="Roy S.W."/>
            <person name="Sarai C."/>
            <person name="Schaack S."/>
            <person name="Shirato S."/>
            <person name="Slamovits C.H."/>
            <person name="Spencer D.F."/>
            <person name="Suzuki S."/>
            <person name="Worden A.Z."/>
            <person name="Zauner S."/>
            <person name="Barry K."/>
            <person name="Bell C."/>
            <person name="Bharti A.K."/>
            <person name="Crow J.A."/>
            <person name="Grimwood J."/>
            <person name="Kramer R."/>
            <person name="Lindquist E."/>
            <person name="Lucas S."/>
            <person name="Salamov A."/>
            <person name="McFadden G.I."/>
            <person name="Lane C.E."/>
            <person name="Keeling P.J."/>
            <person name="Gray M.W."/>
            <person name="Grigoriev I.V."/>
            <person name="Archibald J.M."/>
        </authorList>
    </citation>
    <scope>NUCLEOTIDE SEQUENCE</scope>
    <source>
        <strain evidence="10">CCMP2712</strain>
    </source>
</reference>
<proteinExistence type="inferred from homology"/>
<feature type="region of interest" description="Disordered" evidence="7">
    <location>
        <begin position="192"/>
        <end position="227"/>
    </location>
</feature>
<dbReference type="GO" id="GO:0030686">
    <property type="term" value="C:90S preribosome"/>
    <property type="evidence" value="ECO:0007669"/>
    <property type="project" value="TreeGrafter"/>
</dbReference>
<name>L1J8H9_GUITC</name>
<comment type="subunit">
    <text evidence="6">Associates with 90S and pre-40S pre-ribosomal particles.</text>
</comment>
<keyword evidence="3 6" id="KW-0690">Ribosome biogenesis</keyword>
<dbReference type="KEGG" id="gtt:GUITHDRAFT_139465"/>
<sequence>MGIAKKKSEQSTGAPKSMSDSMKKGPNHGKLLKKLETSKAHKSRSESKEEESDSEDDKISDQPSELDNESDEDSSMVSGDSDEEDEENSSEDEAEKARRELSDVPFEVLQELQKDGKVDSKFNKDTSRKMTIRQKIKQVKGAPVEATSKKPVSRFQKTYSFVSDQRKSEMKSLKQKIAKTKNEEMRNQLEEELRELQRSQQKEDATNANREKLKERRRTERDAVAKGKKPFYLKKSDQRILELAKKYEVNFGLRCDSD</sequence>
<gene>
    <name evidence="8" type="ORF">GUITHDRAFT_139465</name>
</gene>
<evidence type="ECO:0000256" key="3">
    <source>
        <dbReference type="ARBA" id="ARBA00022517"/>
    </source>
</evidence>
<dbReference type="PANTHER" id="PTHR21738">
    <property type="entry name" value="RIBOSOMAL RNA PROCESSING PROTEIN 36 HOMOLOG"/>
    <property type="match status" value="1"/>
</dbReference>
<dbReference type="OMA" id="ERKEMPW"/>
<dbReference type="STRING" id="905079.L1J8H9"/>
<keyword evidence="6" id="KW-0687">Ribonucleoprotein</keyword>
<evidence type="ECO:0000313" key="9">
    <source>
        <dbReference type="EnsemblProtists" id="EKX44848"/>
    </source>
</evidence>
<dbReference type="RefSeq" id="XP_005831828.1">
    <property type="nucleotide sequence ID" value="XM_005831771.1"/>
</dbReference>
<dbReference type="PANTHER" id="PTHR21738:SF0">
    <property type="entry name" value="RIBOSOMAL RNA PROCESSING PROTEIN 36 HOMOLOG"/>
    <property type="match status" value="1"/>
</dbReference>
<dbReference type="HOGENOM" id="CLU_1079451_0_0_1"/>
<evidence type="ECO:0000313" key="8">
    <source>
        <dbReference type="EMBL" id="EKX44848.1"/>
    </source>
</evidence>
<comment type="subcellular location">
    <subcellularLocation>
        <location evidence="1 6">Nucleus</location>
        <location evidence="1 6">Nucleolus</location>
    </subcellularLocation>
</comment>
<evidence type="ECO:0000256" key="6">
    <source>
        <dbReference type="RuleBase" id="RU368027"/>
    </source>
</evidence>
<keyword evidence="5 6" id="KW-0539">Nucleus</keyword>
<dbReference type="Proteomes" id="UP000011087">
    <property type="component" value="Unassembled WGS sequence"/>
</dbReference>
<protein>
    <recommendedName>
        <fullName evidence="6">rRNA biogenesis protein RRP36</fullName>
    </recommendedName>
</protein>
<dbReference type="EMBL" id="JH993002">
    <property type="protein sequence ID" value="EKX44848.1"/>
    <property type="molecule type" value="Genomic_DNA"/>
</dbReference>
<organism evidence="8">
    <name type="scientific">Guillardia theta (strain CCMP2712)</name>
    <name type="common">Cryptophyte</name>
    <dbReference type="NCBI Taxonomy" id="905079"/>
    <lineage>
        <taxon>Eukaryota</taxon>
        <taxon>Cryptophyceae</taxon>
        <taxon>Pyrenomonadales</taxon>
        <taxon>Geminigeraceae</taxon>
        <taxon>Guillardia</taxon>
    </lineage>
</organism>
<evidence type="ECO:0000256" key="2">
    <source>
        <dbReference type="ARBA" id="ARBA00009418"/>
    </source>
</evidence>
<evidence type="ECO:0000256" key="1">
    <source>
        <dbReference type="ARBA" id="ARBA00004604"/>
    </source>
</evidence>
<dbReference type="EnsemblProtists" id="EKX44848">
    <property type="protein sequence ID" value="EKX44848"/>
    <property type="gene ID" value="GUITHDRAFT_139465"/>
</dbReference>
<feature type="compositionally biased region" description="Acidic residues" evidence="7">
    <location>
        <begin position="48"/>
        <end position="94"/>
    </location>
</feature>
<dbReference type="GeneID" id="17301446"/>
<dbReference type="PaxDb" id="55529-EKX44848"/>
<evidence type="ECO:0000313" key="10">
    <source>
        <dbReference type="Proteomes" id="UP000011087"/>
    </source>
</evidence>
<comment type="function">
    <text evidence="6">Component of the 90S pre-ribosome involved in the maturation of rRNAs. Required for early cleavages of the pre-RNAs in the 40S ribosomal subunit maturation pathway.</text>
</comment>
<dbReference type="InterPro" id="IPR009292">
    <property type="entry name" value="RRP36"/>
</dbReference>